<dbReference type="Pfam" id="PF01734">
    <property type="entry name" value="Patatin"/>
    <property type="match status" value="1"/>
</dbReference>
<proteinExistence type="predicted"/>
<reference evidence="6" key="1">
    <citation type="journal article" date="2020" name="G3 (Bethesda)">
        <title>High-Quality Assemblies for Three Invasive Social Wasps from the &lt;i&gt;Vespula&lt;/i&gt; Genus.</title>
        <authorList>
            <person name="Harrop T.W.R."/>
            <person name="Guhlin J."/>
            <person name="McLaughlin G.M."/>
            <person name="Permina E."/>
            <person name="Stockwell P."/>
            <person name="Gilligan J."/>
            <person name="Le Lec M.F."/>
            <person name="Gruber M.A.M."/>
            <person name="Quinn O."/>
            <person name="Lovegrove M."/>
            <person name="Duncan E.J."/>
            <person name="Remnant E.J."/>
            <person name="Van Eeckhoven J."/>
            <person name="Graham B."/>
            <person name="Knapp R.A."/>
            <person name="Langford K.W."/>
            <person name="Kronenberg Z."/>
            <person name="Press M.O."/>
            <person name="Eacker S.M."/>
            <person name="Wilson-Rankin E.E."/>
            <person name="Purcell J."/>
            <person name="Lester P.J."/>
            <person name="Dearden P.K."/>
        </authorList>
    </citation>
    <scope>NUCLEOTIDE SEQUENCE</scope>
    <source>
        <strain evidence="6">Linc-1</strain>
    </source>
</reference>
<dbReference type="GO" id="GO:0016042">
    <property type="term" value="P:lipid catabolic process"/>
    <property type="evidence" value="ECO:0007669"/>
    <property type="project" value="UniProtKB-UniRule"/>
</dbReference>
<organism evidence="6 7">
    <name type="scientific">Vespula germanica</name>
    <name type="common">German yellow jacket</name>
    <name type="synonym">Paravespula germanica</name>
    <dbReference type="NCBI Taxonomy" id="30212"/>
    <lineage>
        <taxon>Eukaryota</taxon>
        <taxon>Metazoa</taxon>
        <taxon>Ecdysozoa</taxon>
        <taxon>Arthropoda</taxon>
        <taxon>Hexapoda</taxon>
        <taxon>Insecta</taxon>
        <taxon>Pterygota</taxon>
        <taxon>Neoptera</taxon>
        <taxon>Endopterygota</taxon>
        <taxon>Hymenoptera</taxon>
        <taxon>Apocrita</taxon>
        <taxon>Aculeata</taxon>
        <taxon>Vespoidea</taxon>
        <taxon>Vespidae</taxon>
        <taxon>Vespinae</taxon>
        <taxon>Vespula</taxon>
    </lineage>
</organism>
<dbReference type="InterPro" id="IPR016035">
    <property type="entry name" value="Acyl_Trfase/lysoPLipase"/>
</dbReference>
<evidence type="ECO:0000256" key="2">
    <source>
        <dbReference type="ARBA" id="ARBA00022963"/>
    </source>
</evidence>
<protein>
    <recommendedName>
        <fullName evidence="5">PNPLA domain-containing protein</fullName>
    </recommendedName>
</protein>
<evidence type="ECO:0000313" key="7">
    <source>
        <dbReference type="Proteomes" id="UP000617340"/>
    </source>
</evidence>
<accession>A0A834MUX0</accession>
<feature type="short sequence motif" description="GXSXG" evidence="4">
    <location>
        <begin position="347"/>
        <end position="351"/>
    </location>
</feature>
<name>A0A834MUX0_VESGE</name>
<feature type="active site" description="Proton acceptor" evidence="4">
    <location>
        <position position="501"/>
    </location>
</feature>
<evidence type="ECO:0000259" key="5">
    <source>
        <dbReference type="PROSITE" id="PS51635"/>
    </source>
</evidence>
<feature type="domain" description="PNPLA" evidence="5">
    <location>
        <begin position="311"/>
        <end position="514"/>
    </location>
</feature>
<dbReference type="GO" id="GO:0019369">
    <property type="term" value="P:arachidonate metabolic process"/>
    <property type="evidence" value="ECO:0007669"/>
    <property type="project" value="TreeGrafter"/>
</dbReference>
<dbReference type="AlphaFoldDB" id="A0A834MUX0"/>
<dbReference type="InterPro" id="IPR002641">
    <property type="entry name" value="PNPLA_dom"/>
</dbReference>
<dbReference type="Proteomes" id="UP000617340">
    <property type="component" value="Unassembled WGS sequence"/>
</dbReference>
<keyword evidence="2 4" id="KW-0442">Lipid degradation</keyword>
<dbReference type="CDD" id="cd07211">
    <property type="entry name" value="Pat_PNPLA8"/>
    <property type="match status" value="1"/>
</dbReference>
<evidence type="ECO:0000313" key="6">
    <source>
        <dbReference type="EMBL" id="KAF7383883.1"/>
    </source>
</evidence>
<keyword evidence="3 4" id="KW-0443">Lipid metabolism</keyword>
<dbReference type="Gene3D" id="3.40.1090.10">
    <property type="entry name" value="Cytosolic phospholipase A2 catalytic domain"/>
    <property type="match status" value="1"/>
</dbReference>
<dbReference type="InterPro" id="IPR045217">
    <property type="entry name" value="PNPLA8-like"/>
</dbReference>
<keyword evidence="1 4" id="KW-0378">Hydrolase</keyword>
<dbReference type="PANTHER" id="PTHR24185:SF1">
    <property type="entry name" value="CALCIUM-INDEPENDENT PHOSPHOLIPASE A2-GAMMA"/>
    <property type="match status" value="1"/>
</dbReference>
<dbReference type="SUPFAM" id="SSF52151">
    <property type="entry name" value="FabD/lysophospholipase-like"/>
    <property type="match status" value="1"/>
</dbReference>
<comment type="caution">
    <text evidence="6">The sequence shown here is derived from an EMBL/GenBank/DDBJ whole genome shotgun (WGS) entry which is preliminary data.</text>
</comment>
<dbReference type="EMBL" id="JACSDZ010000018">
    <property type="protein sequence ID" value="KAF7383883.1"/>
    <property type="molecule type" value="Genomic_DNA"/>
</dbReference>
<dbReference type="GO" id="GO:0016020">
    <property type="term" value="C:membrane"/>
    <property type="evidence" value="ECO:0007669"/>
    <property type="project" value="TreeGrafter"/>
</dbReference>
<gene>
    <name evidence="6" type="ORF">HZH68_014640</name>
</gene>
<dbReference type="PANTHER" id="PTHR24185">
    <property type="entry name" value="CALCIUM-INDEPENDENT PHOSPHOLIPASE A2-GAMMA"/>
    <property type="match status" value="1"/>
</dbReference>
<dbReference type="PROSITE" id="PS51635">
    <property type="entry name" value="PNPLA"/>
    <property type="match status" value="1"/>
</dbReference>
<evidence type="ECO:0000256" key="3">
    <source>
        <dbReference type="ARBA" id="ARBA00023098"/>
    </source>
</evidence>
<feature type="active site" description="Nucleophile" evidence="4">
    <location>
        <position position="349"/>
    </location>
</feature>
<feature type="short sequence motif" description="GXGXXG" evidence="4">
    <location>
        <begin position="315"/>
        <end position="320"/>
    </location>
</feature>
<evidence type="ECO:0000256" key="4">
    <source>
        <dbReference type="PROSITE-ProRule" id="PRU01161"/>
    </source>
</evidence>
<sequence length="655" mass="74801">MKLFKNQIIHIKCLIFFLDHRQLTDSATGKGSQKSITNLRKKFLLSIKNIKKENMSMQNHSKLFAQLKDYLNKSGYEKNLQVILSKYWIELIQKIVYTQGDTLRKLSLISGRKQSDKILKEEENKTETSKNVLTVTTEQEERINEKTIDNTKFMQKLIENRTFQKEDFKSSNPNVKLNLKELSYLPQIFTALILKLTNKAKESGLTSIPKWKINISTNIPKHSIISRTRHVLNSIATAESSASKWRRIEDLLAHIDQYPEARHYAVKEGAISTLLRIRQTIKDEKIKASIRESLAVMGYNDPPTGRGIRILSIDGGGIRGVLVIEMLKKLEELTGKKTHEMFDYICGVSTGAIIATTLAVPKESDEGGLKRKSLDEVSDLYKEISTKVFTQSAIKGTSSLVWSHAYYDTALWEKLLRETIGDKPLIKTNRDPNSPKFSAVSAVVNHERVMAYVFRNYVLPYKTESQYMGSHKHALWEAARASAAAPSYFEEFKHGEFLHQDGGILVNNPCAVAIHEAKQLWPNNPIQCVVSFGTGRTPNRISDTNSASVEVAISSWKEKFYKILDSATDTEAVHTMLNDLLPDHVYFRFNPYLTEMLSMVEIRPEKITLLEQDARMYIRRNEQKFEKAAIALSQPRSIQQKLLDWITLQKRITGL</sequence>
<feature type="short sequence motif" description="DGA/G" evidence="4">
    <location>
        <begin position="501"/>
        <end position="503"/>
    </location>
</feature>
<evidence type="ECO:0000256" key="1">
    <source>
        <dbReference type="ARBA" id="ARBA00022801"/>
    </source>
</evidence>
<dbReference type="GO" id="GO:0047499">
    <property type="term" value="F:calcium-independent phospholipase A2 activity"/>
    <property type="evidence" value="ECO:0007669"/>
    <property type="project" value="TreeGrafter"/>
</dbReference>
<keyword evidence="7" id="KW-1185">Reference proteome</keyword>